<evidence type="ECO:0000256" key="4">
    <source>
        <dbReference type="ARBA" id="ARBA00022989"/>
    </source>
</evidence>
<organism evidence="9 10">
    <name type="scientific">Eiseniibacteriota bacterium</name>
    <dbReference type="NCBI Taxonomy" id="2212470"/>
    <lineage>
        <taxon>Bacteria</taxon>
        <taxon>Candidatus Eiseniibacteriota</taxon>
    </lineage>
</organism>
<evidence type="ECO:0000313" key="9">
    <source>
        <dbReference type="EMBL" id="TMQ69313.1"/>
    </source>
</evidence>
<evidence type="ECO:0000256" key="6">
    <source>
        <dbReference type="ARBA" id="ARBA00038076"/>
    </source>
</evidence>
<name>A0A538U0D0_UNCEI</name>
<sequence length="378" mass="39404">MGDRRSMELRLLRAVLWRKRGMVSIAVLAVAIGGSVACALLHVAHDVSRQLTHELRALGPNLVLAPDADPVNGPAPLLDERDARARLARAGIDGAGLLLVTATHQGRALPIVGADLEAARRLHPSWRIGPGGTGTPTATLIGVRLARALGLGPEASLDASLRTEDGAVHRLALPIGATLESGGPDDDAWWIPLSAAQSFAGLEGRLSLVEARLASPGDEARVVRAIQAGGGMRAQVLHALSATEADLFARMRRLMGWVTLGVLLSAGLCAFGTLTDLALERRREIALLKALGATPREVIRQFGAESLAVGVMGGFVGWWAGVAAAQVIGREVFHAAISVQWILFPLVLLVSVAVALAAGIGPIRLALAVDPAPVLKGE</sequence>
<dbReference type="Proteomes" id="UP000319836">
    <property type="component" value="Unassembled WGS sequence"/>
</dbReference>
<evidence type="ECO:0000259" key="8">
    <source>
        <dbReference type="Pfam" id="PF02687"/>
    </source>
</evidence>
<evidence type="ECO:0000313" key="10">
    <source>
        <dbReference type="Proteomes" id="UP000319836"/>
    </source>
</evidence>
<dbReference type="AlphaFoldDB" id="A0A538U0D0"/>
<evidence type="ECO:0000256" key="5">
    <source>
        <dbReference type="ARBA" id="ARBA00023136"/>
    </source>
</evidence>
<keyword evidence="4 7" id="KW-1133">Transmembrane helix</keyword>
<evidence type="ECO:0000256" key="2">
    <source>
        <dbReference type="ARBA" id="ARBA00022475"/>
    </source>
</evidence>
<dbReference type="GO" id="GO:0005886">
    <property type="term" value="C:plasma membrane"/>
    <property type="evidence" value="ECO:0007669"/>
    <property type="project" value="UniProtKB-SubCell"/>
</dbReference>
<dbReference type="InterPro" id="IPR003838">
    <property type="entry name" value="ABC3_permease_C"/>
</dbReference>
<keyword evidence="5 7" id="KW-0472">Membrane</keyword>
<gene>
    <name evidence="9" type="ORF">E6K80_12170</name>
</gene>
<dbReference type="PANTHER" id="PTHR30572">
    <property type="entry name" value="MEMBRANE COMPONENT OF TRANSPORTER-RELATED"/>
    <property type="match status" value="1"/>
</dbReference>
<feature type="transmembrane region" description="Helical" evidence="7">
    <location>
        <begin position="341"/>
        <end position="360"/>
    </location>
</feature>
<proteinExistence type="inferred from homology"/>
<feature type="transmembrane region" description="Helical" evidence="7">
    <location>
        <begin position="254"/>
        <end position="279"/>
    </location>
</feature>
<keyword evidence="2" id="KW-1003">Cell membrane</keyword>
<keyword evidence="3 7" id="KW-0812">Transmembrane</keyword>
<dbReference type="GO" id="GO:0022857">
    <property type="term" value="F:transmembrane transporter activity"/>
    <property type="evidence" value="ECO:0007669"/>
    <property type="project" value="TreeGrafter"/>
</dbReference>
<dbReference type="Pfam" id="PF02687">
    <property type="entry name" value="FtsX"/>
    <property type="match status" value="1"/>
</dbReference>
<reference evidence="9 10" key="1">
    <citation type="journal article" date="2019" name="Nat. Microbiol.">
        <title>Mediterranean grassland soil C-N compound turnover is dependent on rainfall and depth, and is mediated by genomically divergent microorganisms.</title>
        <authorList>
            <person name="Diamond S."/>
            <person name="Andeer P.F."/>
            <person name="Li Z."/>
            <person name="Crits-Christoph A."/>
            <person name="Burstein D."/>
            <person name="Anantharaman K."/>
            <person name="Lane K.R."/>
            <person name="Thomas B.C."/>
            <person name="Pan C."/>
            <person name="Northen T.R."/>
            <person name="Banfield J.F."/>
        </authorList>
    </citation>
    <scope>NUCLEOTIDE SEQUENCE [LARGE SCALE GENOMIC DNA]</scope>
    <source>
        <strain evidence="9">WS_10</strain>
    </source>
</reference>
<protein>
    <submittedName>
        <fullName evidence="9">ABC transporter permease</fullName>
    </submittedName>
</protein>
<evidence type="ECO:0000256" key="3">
    <source>
        <dbReference type="ARBA" id="ARBA00022692"/>
    </source>
</evidence>
<feature type="transmembrane region" description="Helical" evidence="7">
    <location>
        <begin position="21"/>
        <end position="44"/>
    </location>
</feature>
<dbReference type="PANTHER" id="PTHR30572:SF4">
    <property type="entry name" value="ABC TRANSPORTER PERMEASE YTRF"/>
    <property type="match status" value="1"/>
</dbReference>
<feature type="domain" description="ABC3 transporter permease C-terminal" evidence="8">
    <location>
        <begin position="260"/>
        <end position="368"/>
    </location>
</feature>
<comment type="subcellular location">
    <subcellularLocation>
        <location evidence="1">Cell membrane</location>
        <topology evidence="1">Multi-pass membrane protein</topology>
    </subcellularLocation>
</comment>
<dbReference type="EMBL" id="VBPA01000312">
    <property type="protein sequence ID" value="TMQ69313.1"/>
    <property type="molecule type" value="Genomic_DNA"/>
</dbReference>
<dbReference type="InterPro" id="IPR050250">
    <property type="entry name" value="Macrolide_Exporter_MacB"/>
</dbReference>
<feature type="transmembrane region" description="Helical" evidence="7">
    <location>
        <begin position="306"/>
        <end position="329"/>
    </location>
</feature>
<comment type="caution">
    <text evidence="9">The sequence shown here is derived from an EMBL/GenBank/DDBJ whole genome shotgun (WGS) entry which is preliminary data.</text>
</comment>
<evidence type="ECO:0000256" key="1">
    <source>
        <dbReference type="ARBA" id="ARBA00004651"/>
    </source>
</evidence>
<comment type="similarity">
    <text evidence="6">Belongs to the ABC-4 integral membrane protein family.</text>
</comment>
<accession>A0A538U0D0</accession>
<evidence type="ECO:0000256" key="7">
    <source>
        <dbReference type="SAM" id="Phobius"/>
    </source>
</evidence>